<name>A0ABQ5MM86_9FLAO</name>
<dbReference type="Pfam" id="PF18096">
    <property type="entry name" value="Thump_like"/>
    <property type="match status" value="1"/>
</dbReference>
<gene>
    <name evidence="3" type="ORF">Y10_25630</name>
</gene>
<evidence type="ECO:0000313" key="3">
    <source>
        <dbReference type="EMBL" id="GLB50195.1"/>
    </source>
</evidence>
<dbReference type="InterPro" id="IPR041497">
    <property type="entry name" value="Thump-like"/>
</dbReference>
<organism evidence="3 4">
    <name type="scientific">Neptunitalea lumnitzerae</name>
    <dbReference type="NCBI Taxonomy" id="2965509"/>
    <lineage>
        <taxon>Bacteria</taxon>
        <taxon>Pseudomonadati</taxon>
        <taxon>Bacteroidota</taxon>
        <taxon>Flavobacteriia</taxon>
        <taxon>Flavobacteriales</taxon>
        <taxon>Flavobacteriaceae</taxon>
        <taxon>Neptunitalea</taxon>
    </lineage>
</organism>
<comment type="caution">
    <text evidence="3">The sequence shown here is derived from an EMBL/GenBank/DDBJ whole genome shotgun (WGS) entry which is preliminary data.</text>
</comment>
<evidence type="ECO:0008006" key="5">
    <source>
        <dbReference type="Google" id="ProtNLM"/>
    </source>
</evidence>
<proteinExistence type="predicted"/>
<accession>A0ABQ5MM86</accession>
<sequence>MNKAILDKEIQAFILANIHSNTNELLLKKPLFASVTNAEVVEQIEAAKRTIKKLPVWFETPLIYYPNKLNIEQTSSEETAIYKSQLVSGKSLVDITGGFGVDAYYFSKRVAEVIHCEINETLSDIVAHNLTALHTLNIQCVKGDGLGYVRNCEKRFDWIYVDPSRRNDAKGKVFMLADCLPDVPSNLDLLFEKSDNILIKTSPILDITNGLLELNHVAEIHVIAVQNEVKELLWVLKKGYEGRVQIITANIQADGLQKFTYDFAEEQDVVASYAEPLTFLYEPNAAIMKSGAFKTIGKQYGVAKLHAHSHLYTSTELLDFPGRRFEIKEVIPYQKKIVKQKLQNAKANIATRNFPDKPEVFKKQFKIKDGGEVYIFLTTDIRNKKVVLVTNKVN</sequence>
<dbReference type="EMBL" id="BRVO01000003">
    <property type="protein sequence ID" value="GLB50195.1"/>
    <property type="molecule type" value="Genomic_DNA"/>
</dbReference>
<protein>
    <recommendedName>
        <fullName evidence="5">THUMP-like domain-containing protein</fullName>
    </recommendedName>
</protein>
<dbReference type="Gene3D" id="1.10.10.1110">
    <property type="entry name" value="Methyltransferase PG1098, N-terminal domain"/>
    <property type="match status" value="1"/>
</dbReference>
<dbReference type="InterPro" id="IPR029063">
    <property type="entry name" value="SAM-dependent_MTases_sf"/>
</dbReference>
<dbReference type="SUPFAM" id="SSF53335">
    <property type="entry name" value="S-adenosyl-L-methionine-dependent methyltransferases"/>
    <property type="match status" value="1"/>
</dbReference>
<evidence type="ECO:0000259" key="1">
    <source>
        <dbReference type="Pfam" id="PF18096"/>
    </source>
</evidence>
<dbReference type="RefSeq" id="WP_281765827.1">
    <property type="nucleotide sequence ID" value="NZ_BRVO01000003.1"/>
</dbReference>
<reference evidence="3" key="1">
    <citation type="submission" date="2022-07" db="EMBL/GenBank/DDBJ databases">
        <title>Taxonomy of Novel Oxalotrophic and Methylotrophic Bacteria.</title>
        <authorList>
            <person name="Sahin N."/>
            <person name="Tani A."/>
        </authorList>
    </citation>
    <scope>NUCLEOTIDE SEQUENCE</scope>
    <source>
        <strain evidence="3">Y10</strain>
    </source>
</reference>
<keyword evidence="4" id="KW-1185">Reference proteome</keyword>
<dbReference type="Pfam" id="PF22013">
    <property type="entry name" value="PG_1098_Fer"/>
    <property type="match status" value="1"/>
</dbReference>
<feature type="domain" description="THUMP-like" evidence="1">
    <location>
        <begin position="322"/>
        <end position="391"/>
    </location>
</feature>
<evidence type="ECO:0000259" key="2">
    <source>
        <dbReference type="Pfam" id="PF22013"/>
    </source>
</evidence>
<dbReference type="InterPro" id="IPR054168">
    <property type="entry name" value="PG_1098_Fer"/>
</dbReference>
<evidence type="ECO:0000313" key="4">
    <source>
        <dbReference type="Proteomes" id="UP001143543"/>
    </source>
</evidence>
<feature type="domain" description="PG-1098 ferredoxin-like" evidence="2">
    <location>
        <begin position="279"/>
        <end position="321"/>
    </location>
</feature>
<dbReference type="Gene3D" id="3.40.50.150">
    <property type="entry name" value="Vaccinia Virus protein VP39"/>
    <property type="match status" value="1"/>
</dbReference>
<dbReference type="Proteomes" id="UP001143543">
    <property type="component" value="Unassembled WGS sequence"/>
</dbReference>